<feature type="compositionally biased region" description="Low complexity" evidence="1">
    <location>
        <begin position="1449"/>
        <end position="1461"/>
    </location>
</feature>
<evidence type="ECO:0000313" key="2">
    <source>
        <dbReference type="EMBL" id="EGU84944.1"/>
    </source>
</evidence>
<name>F9FDP7_FUSOF</name>
<feature type="compositionally biased region" description="Polar residues" evidence="1">
    <location>
        <begin position="1871"/>
        <end position="1883"/>
    </location>
</feature>
<dbReference type="EMBL" id="AFQF01001457">
    <property type="protein sequence ID" value="EGU84944.1"/>
    <property type="molecule type" value="Genomic_DNA"/>
</dbReference>
<proteinExistence type="predicted"/>
<feature type="compositionally biased region" description="Polar residues" evidence="1">
    <location>
        <begin position="1891"/>
        <end position="1900"/>
    </location>
</feature>
<organism evidence="2">
    <name type="scientific">Fusarium oxysporum (strain Fo5176)</name>
    <name type="common">Fusarium vascular wilt</name>
    <dbReference type="NCBI Taxonomy" id="660025"/>
    <lineage>
        <taxon>Eukaryota</taxon>
        <taxon>Fungi</taxon>
        <taxon>Dikarya</taxon>
        <taxon>Ascomycota</taxon>
        <taxon>Pezizomycotina</taxon>
        <taxon>Sordariomycetes</taxon>
        <taxon>Hypocreomycetidae</taxon>
        <taxon>Hypocreales</taxon>
        <taxon>Nectriaceae</taxon>
        <taxon>Fusarium</taxon>
        <taxon>Fusarium oxysporum species complex</taxon>
    </lineage>
</organism>
<feature type="compositionally biased region" description="Basic residues" evidence="1">
    <location>
        <begin position="1275"/>
        <end position="1284"/>
    </location>
</feature>
<accession>F9FDP7</accession>
<dbReference type="OrthoDB" id="5092358at2759"/>
<comment type="caution">
    <text evidence="2">The sequence shown here is derived from an EMBL/GenBank/DDBJ whole genome shotgun (WGS) entry which is preliminary data.</text>
</comment>
<feature type="compositionally biased region" description="Basic and acidic residues" evidence="1">
    <location>
        <begin position="1315"/>
        <end position="1337"/>
    </location>
</feature>
<evidence type="ECO:0000256" key="1">
    <source>
        <dbReference type="SAM" id="MobiDB-lite"/>
    </source>
</evidence>
<feature type="compositionally biased region" description="Basic residues" evidence="1">
    <location>
        <begin position="1245"/>
        <end position="1255"/>
    </location>
</feature>
<feature type="region of interest" description="Disordered" evidence="1">
    <location>
        <begin position="1434"/>
        <end position="1461"/>
    </location>
</feature>
<feature type="region of interest" description="Disordered" evidence="1">
    <location>
        <begin position="1245"/>
        <end position="1337"/>
    </location>
</feature>
<sequence>MAFQEAFDNVLAEIDDWIELPKLEGDIFGHLKFKAAAGNIFEVPGKLYLRRLLYDTKIVVVVAESKKAMMDKNLMPRVTATRRAALQDGQLVTSDEAVYSYGELVTLLKSFRDPLFWNQASQNFCHPFTMFLMDVDPDFSAEFVLALNAATVFASTFNDNQQNPNTVVRLMTMSSERIHPFINKLFNHFDYCQFFELPELEDRYAPKHVASADMNKVLRKIKSWVGKEGQNQKNTIITFCGEDLMPDEWRGDPFIQDFRQVQVIHPGILDIIKASNENMLISFPETFEADFALEISGNVHIVGSVVRRRRILDRQTGHEVEVTLKLSKREREAQISAASWFNIDDTKVRFYAPSNYITSPKFDFPRRMKFACEQIDGFVAAWTDLQDWPDQTFEILEILNVENGGTNQNNALSATAVRDGIDYYDIGAALDQTWKRLQVQGLIGLTFTDFALGTAIPADRARFFHDLNQIIMHNGKAAHATAIQSAPNLSQLKMHLVAALWVGMKRLVEVDWQDYNGNVDLEIRSLIDFSSAAAIAQYGTLWSKLGLMEAVWAKHAAGFCPNSTASHVIDGRISASTLARSKWMTYRQSISALAAREGIAMPSVDGFFHRDFKIEEDDYNQLCRHFMRAYSNQVAIVTKSRNRWEIVDFSSGEHLECTDDVLHLVNWAELIQREEGSSVLGFYTTASRASRRARTKISDWNWIPARLWEDWDRTIRSNRHKGTEAFKMQGASGQSLGSHRNPDEGYELTQGVKDTSQRLLDALFLAPSPNSTLRGALVFQSVSIHNIMEDGKLPLESPYQNQKIYPRPDKTITFSRQGTLNRFILPKYYEPRDPWHNYVDSYWKVYRTQLQHLPNGGDRNHRRMTIINPDKASRQTNIIHYIGDLAVVEENFFGIEILWVGNVDNETRLSDICRDINTYLKRRFRAANKISFTMGASRRPFCRAPVTTIDVAATIKSHFFGDFPDLPSGESSYVSFILSFYIPVDRSDPRAHEIIQKHYILMGLYLWSNARLVRNGQQNGNGVPNEDGEPNGKEVSSRNGISHRNNNSNGSRILNRNTYSNGNGILDGDNYSNGNGLPTGNGDRIVELEDDEDDEEVPGQVTEHRDLRCTDISTNAKLAIKASTVEDSDVPLESCIRVYVQLLKSLDGRSKLNKCLSALRVTTSMRTNGTPLEAAIRELRRVTESVQNAKDSHHPKWLLDEKIGKDASEEKDQFRLEDMMNGKQFREMERQLDNNIKCLRGLKAKSKKIPKRRTKFQGIKLPKPPQKPIIPARKALTRRGPRKSKSLDTDRRNKRLERTKRQLEKENVSALNETSKLRQDLRKQRRALAKERSESARKSLEIDLLRNDNITAHQNLNDRQTALKEAQERCRELEASLRSQNEATHAAQDQYAGESPITVDGSNFDEVGYLDDMIPSKPSSPDEKGNKFNEYERHIATPPPSQRRISSVTTAATPPETPAAGPSNNLILLGGYFPVVEDENFDDEMKEIFRGHLYVGRVFRRFREFLEIGHENSWYCVQDIVKYGYSFGSWNDNICENGEHDGVRCSQVKVTVVDSIRRLRFKHDEDVRPSNWQDLYPERHLLGYRRTQCQRIREGETAVIHSARVLMIGLRTRVVVVDAVEDAAEEVFEAVVVVGDSTPNSVGGRGGYTPYPAGGRGRGFGRGRGAFVFDGGNGPGGYHPFQGSGWGRGAGAGGPNFYEGPGRAADPAFRPGDMTAMAKNKAIKTIPTMITLNSGVSKWMRSMAMVIKKMNRRLPATAAPRNEYVAEEAQSASHENSEAGGKQENVAGRIGYTGKGMIWGTSVDGSDQSMVSLHRMLPLASKDIWVAVHGRKKTLSQEELSKVEVDVSALAFPPTWPQKKCQSTQIHGWNQAVQGSGSGSISGPVNKDSKGGTQPSASQGAINADPIQYFLGFFKGHLSDDEGR</sequence>
<reference evidence="2" key="1">
    <citation type="journal article" date="2012" name="Mol. Plant Microbe Interact.">
        <title>A highly conserved effector in Fusarium oxysporum is required for full virulence on Arabidopsis.</title>
        <authorList>
            <person name="Thatcher L.F."/>
            <person name="Gardiner D.M."/>
            <person name="Kazan K."/>
            <person name="Manners J."/>
        </authorList>
    </citation>
    <scope>NUCLEOTIDE SEQUENCE [LARGE SCALE GENOMIC DNA]</scope>
    <source>
        <strain evidence="2">Fo5176</strain>
    </source>
</reference>
<feature type="region of interest" description="Disordered" evidence="1">
    <location>
        <begin position="1017"/>
        <end position="1085"/>
    </location>
</feature>
<gene>
    <name evidence="2" type="ORF">FOXB_04525</name>
</gene>
<feature type="compositionally biased region" description="Polar residues" evidence="1">
    <location>
        <begin position="1037"/>
        <end position="1063"/>
    </location>
</feature>
<feature type="region of interest" description="Disordered" evidence="1">
    <location>
        <begin position="1871"/>
        <end position="1900"/>
    </location>
</feature>
<protein>
    <submittedName>
        <fullName evidence="2">Uncharacterized protein</fullName>
    </submittedName>
</protein>
<dbReference type="PaxDb" id="5507-FOXG_07567P0"/>
<feature type="region of interest" description="Disordered" evidence="1">
    <location>
        <begin position="1373"/>
        <end position="1397"/>
    </location>
</feature>